<feature type="chain" id="PRO_5045181877" evidence="1">
    <location>
        <begin position="24"/>
        <end position="51"/>
    </location>
</feature>
<proteinExistence type="predicted"/>
<gene>
    <name evidence="2" type="ORF">ACFQFQ_31410</name>
</gene>
<keyword evidence="1" id="KW-0732">Signal</keyword>
<dbReference type="EMBL" id="JBHSWG010000008">
    <property type="protein sequence ID" value="MFC6763093.1"/>
    <property type="molecule type" value="Genomic_DNA"/>
</dbReference>
<dbReference type="Proteomes" id="UP001596353">
    <property type="component" value="Unassembled WGS sequence"/>
</dbReference>
<evidence type="ECO:0000256" key="1">
    <source>
        <dbReference type="SAM" id="SignalP"/>
    </source>
</evidence>
<comment type="caution">
    <text evidence="2">The sequence shown here is derived from an EMBL/GenBank/DDBJ whole genome shotgun (WGS) entry which is preliminary data.</text>
</comment>
<sequence>MKKQIKAAVAALSISVIGTGVMADSVNVTLSGESVRSLVAAGRRDRPGCEG</sequence>
<evidence type="ECO:0000313" key="2">
    <source>
        <dbReference type="EMBL" id="MFC6763093.1"/>
    </source>
</evidence>
<feature type="signal peptide" evidence="1">
    <location>
        <begin position="1"/>
        <end position="23"/>
    </location>
</feature>
<reference evidence="3" key="1">
    <citation type="journal article" date="2019" name="Int. J. Syst. Evol. Microbiol.">
        <title>The Global Catalogue of Microorganisms (GCM) 10K type strain sequencing project: providing services to taxonomists for standard genome sequencing and annotation.</title>
        <authorList>
            <consortium name="The Broad Institute Genomics Platform"/>
            <consortium name="The Broad Institute Genome Sequencing Center for Infectious Disease"/>
            <person name="Wu L."/>
            <person name="Ma J."/>
        </authorList>
    </citation>
    <scope>NUCLEOTIDE SEQUENCE [LARGE SCALE GENOMIC DNA]</scope>
    <source>
        <strain evidence="3">CCUG 66188</strain>
    </source>
</reference>
<keyword evidence="3" id="KW-1185">Reference proteome</keyword>
<evidence type="ECO:0000313" key="3">
    <source>
        <dbReference type="Proteomes" id="UP001596353"/>
    </source>
</evidence>
<protein>
    <submittedName>
        <fullName evidence="2">Uncharacterized protein</fullName>
    </submittedName>
</protein>
<accession>A0ABW2BCD8</accession>
<name>A0ABW2BCD8_9RHOB</name>
<organism evidence="2 3">
    <name type="scientific">Sulfitobacter porphyrae</name>
    <dbReference type="NCBI Taxonomy" id="1246864"/>
    <lineage>
        <taxon>Bacteria</taxon>
        <taxon>Pseudomonadati</taxon>
        <taxon>Pseudomonadota</taxon>
        <taxon>Alphaproteobacteria</taxon>
        <taxon>Rhodobacterales</taxon>
        <taxon>Roseobacteraceae</taxon>
        <taxon>Sulfitobacter</taxon>
    </lineage>
</organism>